<evidence type="ECO:0000259" key="5">
    <source>
        <dbReference type="Pfam" id="PF04542"/>
    </source>
</evidence>
<keyword evidence="8" id="KW-1185">Reference proteome</keyword>
<dbReference type="SUPFAM" id="SSF88946">
    <property type="entry name" value="Sigma2 domain of RNA polymerase sigma factors"/>
    <property type="match status" value="1"/>
</dbReference>
<dbReference type="Pfam" id="PF08281">
    <property type="entry name" value="Sigma70_r4_2"/>
    <property type="match status" value="1"/>
</dbReference>
<dbReference type="InterPro" id="IPR036388">
    <property type="entry name" value="WH-like_DNA-bd_sf"/>
</dbReference>
<gene>
    <name evidence="7" type="ORF">LA521A_11680</name>
</gene>
<dbReference type="InterPro" id="IPR013324">
    <property type="entry name" value="RNA_pol_sigma_r3/r4-like"/>
</dbReference>
<proteinExistence type="inferred from homology"/>
<dbReference type="NCBIfam" id="TIGR02937">
    <property type="entry name" value="sigma70-ECF"/>
    <property type="match status" value="1"/>
</dbReference>
<feature type="domain" description="RNA polymerase sigma factor 70 region 4 type 2" evidence="6">
    <location>
        <begin position="220"/>
        <end position="269"/>
    </location>
</feature>
<dbReference type="InterPro" id="IPR013325">
    <property type="entry name" value="RNA_pol_sigma_r2"/>
</dbReference>
<evidence type="ECO:0000256" key="1">
    <source>
        <dbReference type="ARBA" id="ARBA00010641"/>
    </source>
</evidence>
<dbReference type="Gene3D" id="1.10.1740.10">
    <property type="match status" value="1"/>
</dbReference>
<dbReference type="SUPFAM" id="SSF88659">
    <property type="entry name" value="Sigma3 and sigma4 domains of RNA polymerase sigma factors"/>
    <property type="match status" value="1"/>
</dbReference>
<dbReference type="PANTHER" id="PTHR43133">
    <property type="entry name" value="RNA POLYMERASE ECF-TYPE SIGMA FACTO"/>
    <property type="match status" value="1"/>
</dbReference>
<dbReference type="Proteomes" id="UP001317822">
    <property type="component" value="Chromosome"/>
</dbReference>
<organism evidence="7 8">
    <name type="scientific">Lysobacter auxotrophicus</name>
    <dbReference type="NCBI Taxonomy" id="2992573"/>
    <lineage>
        <taxon>Bacteria</taxon>
        <taxon>Pseudomonadati</taxon>
        <taxon>Pseudomonadota</taxon>
        <taxon>Gammaproteobacteria</taxon>
        <taxon>Lysobacterales</taxon>
        <taxon>Lysobacteraceae</taxon>
        <taxon>Lysobacter</taxon>
    </lineage>
</organism>
<feature type="domain" description="RNA polymerase sigma-70 region 2" evidence="5">
    <location>
        <begin position="122"/>
        <end position="183"/>
    </location>
</feature>
<dbReference type="Pfam" id="PF04542">
    <property type="entry name" value="Sigma70_r2"/>
    <property type="match status" value="1"/>
</dbReference>
<dbReference type="RefSeq" id="WP_281781399.1">
    <property type="nucleotide sequence ID" value="NZ_AP027041.1"/>
</dbReference>
<dbReference type="InterPro" id="IPR013249">
    <property type="entry name" value="RNA_pol_sigma70_r4_t2"/>
</dbReference>
<evidence type="ECO:0000256" key="4">
    <source>
        <dbReference type="ARBA" id="ARBA00023163"/>
    </source>
</evidence>
<dbReference type="PANTHER" id="PTHR43133:SF63">
    <property type="entry name" value="RNA POLYMERASE SIGMA FACTOR FECI-RELATED"/>
    <property type="match status" value="1"/>
</dbReference>
<keyword evidence="4" id="KW-0804">Transcription</keyword>
<keyword evidence="3" id="KW-0731">Sigma factor</keyword>
<evidence type="ECO:0000259" key="6">
    <source>
        <dbReference type="Pfam" id="PF08281"/>
    </source>
</evidence>
<dbReference type="InterPro" id="IPR039425">
    <property type="entry name" value="RNA_pol_sigma-70-like"/>
</dbReference>
<comment type="similarity">
    <text evidence="1">Belongs to the sigma-70 factor family. ECF subfamily.</text>
</comment>
<dbReference type="EMBL" id="AP027041">
    <property type="protein sequence ID" value="BDU15967.1"/>
    <property type="molecule type" value="Genomic_DNA"/>
</dbReference>
<reference evidence="7 8" key="1">
    <citation type="journal article" date="2023" name="Int. J. Syst. Evol. Microbiol.">
        <title>Physiological and genomic analyses of cobalamin (vitamin B12)-auxotrophy of Lysobacter auxotrophicus sp. nov., a methionine-auxotrophic chitinolytic bacterium isolated from chitin-treated soil.</title>
        <authorList>
            <person name="Saito A."/>
            <person name="Dohra H."/>
            <person name="Hamada M."/>
            <person name="Moriuchi R."/>
            <person name="Kotsuchibashi Y."/>
            <person name="Mori K."/>
        </authorList>
    </citation>
    <scope>NUCLEOTIDE SEQUENCE [LARGE SCALE GENOMIC DNA]</scope>
    <source>
        <strain evidence="7 8">5-21a</strain>
    </source>
</reference>
<evidence type="ECO:0000313" key="8">
    <source>
        <dbReference type="Proteomes" id="UP001317822"/>
    </source>
</evidence>
<dbReference type="CDD" id="cd06171">
    <property type="entry name" value="Sigma70_r4"/>
    <property type="match status" value="1"/>
</dbReference>
<name>A0ABN6UI34_9GAMM</name>
<keyword evidence="2" id="KW-0805">Transcription regulation</keyword>
<protein>
    <submittedName>
        <fullName evidence="7">RNA polymerase sigma factor</fullName>
    </submittedName>
</protein>
<dbReference type="InterPro" id="IPR014284">
    <property type="entry name" value="RNA_pol_sigma-70_dom"/>
</dbReference>
<dbReference type="InterPro" id="IPR007627">
    <property type="entry name" value="RNA_pol_sigma70_r2"/>
</dbReference>
<evidence type="ECO:0000313" key="7">
    <source>
        <dbReference type="EMBL" id="BDU15967.1"/>
    </source>
</evidence>
<accession>A0ABN6UI34</accession>
<evidence type="ECO:0000256" key="3">
    <source>
        <dbReference type="ARBA" id="ARBA00023082"/>
    </source>
</evidence>
<dbReference type="Gene3D" id="1.10.10.10">
    <property type="entry name" value="Winged helix-like DNA-binding domain superfamily/Winged helix DNA-binding domain"/>
    <property type="match status" value="1"/>
</dbReference>
<sequence length="286" mass="31422">MDGRPYNALATDPAGQEAAGASAWAARACYKSALRQALSGVEGSVSDAEAGWEWGDPDGAQPDVAPAGAAGPYHAFESFSAFGLALPSGEAIAMTPSGAMRSSPQDDDAHAAMGAGDFDRFLRDHRPLLVAWLSRRIGEDDAQDVAQEALVRLMRYREQPFEQLRPLMYRIAINVIHDRGRRDSTRQVFAHVSLDQDFVGLPSLEPAHETRIEHEQELALVRAAILQLPERCRQVYLLNRIDGLSYSQIAQHCGISVKAVEKHIGKALSLLRSKLRREGVDREERT</sequence>
<evidence type="ECO:0000256" key="2">
    <source>
        <dbReference type="ARBA" id="ARBA00023015"/>
    </source>
</evidence>